<dbReference type="PANTHER" id="PTHR37316">
    <property type="entry name" value="TEICHOIC ACID GLYCEROL-PHOSPHATE PRIMASE"/>
    <property type="match status" value="1"/>
</dbReference>
<dbReference type="GO" id="GO:0047355">
    <property type="term" value="F:CDP-glycerol glycerophosphotransferase activity"/>
    <property type="evidence" value="ECO:0007669"/>
    <property type="project" value="InterPro"/>
</dbReference>
<dbReference type="InterPro" id="IPR007554">
    <property type="entry name" value="Glycerophosphate_synth"/>
</dbReference>
<proteinExistence type="predicted"/>
<gene>
    <name evidence="1" type="ORF">AB8B22_02140</name>
</gene>
<dbReference type="PANTHER" id="PTHR37316:SF3">
    <property type="entry name" value="TEICHOIC ACID GLYCEROL-PHOSPHATE TRANSFERASE"/>
    <property type="match status" value="1"/>
</dbReference>
<dbReference type="Gene3D" id="3.40.50.12580">
    <property type="match status" value="1"/>
</dbReference>
<accession>A0AB39VGQ8</accession>
<dbReference type="EMBL" id="CP165644">
    <property type="protein sequence ID" value="XDU67234.1"/>
    <property type="molecule type" value="Genomic_DNA"/>
</dbReference>
<dbReference type="Pfam" id="PF04464">
    <property type="entry name" value="Glyphos_transf"/>
    <property type="match status" value="1"/>
</dbReference>
<sequence>MNSEVVLFSHSISADIVPYLFVVPLLKRFHKKVFKVFLNHGTVGFKVNHPMNKKTQKIAQDIVKSYDLNICDSNFEKNIKTKVWWQIPENTAVITGYPRYDKLYNVKSSQKEILFMPTWRNWIKSENLKIEDTDYFKNITNLITDPKLNEFLKKNNIKFNIYIHQLMQDYLKNFDNIELSENVKILPADAEITQELEKSEILITDYSSVAYDFYYLNKPIIFFQFDKDEYDKKVGSYVKNKDLFGIQVKSVEKCVENIIKISENNFNYDKNLIEKFEKLQPKFLKYTDKKNCDRVYTEIIKHLKNK</sequence>
<dbReference type="InterPro" id="IPR043148">
    <property type="entry name" value="TagF_C"/>
</dbReference>
<protein>
    <submittedName>
        <fullName evidence="1">CDP-glycerol glycerophosphotransferase family protein</fullName>
    </submittedName>
</protein>
<name>A0AB39VGQ8_9FUSO</name>
<evidence type="ECO:0000313" key="1">
    <source>
        <dbReference type="EMBL" id="XDU67234.1"/>
    </source>
</evidence>
<dbReference type="KEGG" id="lrug:AB8B22_02140"/>
<reference evidence="1" key="1">
    <citation type="submission" date="2024-07" db="EMBL/GenBank/DDBJ databases">
        <authorList>
            <person name="Li X.-J."/>
            <person name="Wang X."/>
        </authorList>
    </citation>
    <scope>NUCLEOTIDE SEQUENCE</scope>
    <source>
        <strain evidence="1">HSP-334</strain>
    </source>
</reference>
<organism evidence="1">
    <name type="scientific">Leptotrichia rugosa</name>
    <dbReference type="NCBI Taxonomy" id="3239302"/>
    <lineage>
        <taxon>Bacteria</taxon>
        <taxon>Fusobacteriati</taxon>
        <taxon>Fusobacteriota</taxon>
        <taxon>Fusobacteriia</taxon>
        <taxon>Fusobacteriales</taxon>
        <taxon>Leptotrichiaceae</taxon>
        <taxon>Leptotrichia</taxon>
    </lineage>
</organism>
<dbReference type="InterPro" id="IPR051612">
    <property type="entry name" value="Teichoic_Acid_Biosynth"/>
</dbReference>
<dbReference type="SUPFAM" id="SSF53756">
    <property type="entry name" value="UDP-Glycosyltransferase/glycogen phosphorylase"/>
    <property type="match status" value="1"/>
</dbReference>
<dbReference type="AlphaFoldDB" id="A0AB39VGQ8"/>
<dbReference type="GO" id="GO:0016020">
    <property type="term" value="C:membrane"/>
    <property type="evidence" value="ECO:0007669"/>
    <property type="project" value="InterPro"/>
</dbReference>
<dbReference type="RefSeq" id="WP_369711479.1">
    <property type="nucleotide sequence ID" value="NZ_CP165644.1"/>
</dbReference>